<dbReference type="PANTHER" id="PTHR10044:SF139">
    <property type="entry name" value="DEATH-ASSOCIATED INHIBITOR OF APOPTOSIS 2"/>
    <property type="match status" value="1"/>
</dbReference>
<dbReference type="GO" id="GO:0043066">
    <property type="term" value="P:negative regulation of apoptotic process"/>
    <property type="evidence" value="ECO:0007669"/>
    <property type="project" value="TreeGrafter"/>
</dbReference>
<dbReference type="SMART" id="SM00238">
    <property type="entry name" value="BIR"/>
    <property type="match status" value="1"/>
</dbReference>
<dbReference type="EMBL" id="OC004420">
    <property type="protein sequence ID" value="CAD7264450.1"/>
    <property type="molecule type" value="Genomic_DNA"/>
</dbReference>
<dbReference type="GO" id="GO:0031398">
    <property type="term" value="P:positive regulation of protein ubiquitination"/>
    <property type="evidence" value="ECO:0007669"/>
    <property type="project" value="TreeGrafter"/>
</dbReference>
<gene>
    <name evidence="1" type="ORF">TSIB3V08_LOCUS8500</name>
</gene>
<dbReference type="InterPro" id="IPR050784">
    <property type="entry name" value="IAP"/>
</dbReference>
<dbReference type="AlphaFoldDB" id="A0A7R9B306"/>
<dbReference type="CDD" id="cd00022">
    <property type="entry name" value="BIR"/>
    <property type="match status" value="1"/>
</dbReference>
<dbReference type="Pfam" id="PF00653">
    <property type="entry name" value="BIR"/>
    <property type="match status" value="1"/>
</dbReference>
<protein>
    <recommendedName>
        <fullName evidence="2">Inhibitor of apoptosis 2</fullName>
    </recommendedName>
</protein>
<dbReference type="SUPFAM" id="SSF57924">
    <property type="entry name" value="Inhibitor of apoptosis (IAP) repeat"/>
    <property type="match status" value="1"/>
</dbReference>
<dbReference type="GO" id="GO:0005634">
    <property type="term" value="C:nucleus"/>
    <property type="evidence" value="ECO:0007669"/>
    <property type="project" value="TreeGrafter"/>
</dbReference>
<dbReference type="GO" id="GO:0005737">
    <property type="term" value="C:cytoplasm"/>
    <property type="evidence" value="ECO:0007669"/>
    <property type="project" value="TreeGrafter"/>
</dbReference>
<dbReference type="InterPro" id="IPR001370">
    <property type="entry name" value="BIR_rpt"/>
</dbReference>
<reference evidence="1" key="1">
    <citation type="submission" date="2020-11" db="EMBL/GenBank/DDBJ databases">
        <authorList>
            <person name="Tran Van P."/>
        </authorList>
    </citation>
    <scope>NUCLEOTIDE SEQUENCE</scope>
</reference>
<evidence type="ECO:0000313" key="1">
    <source>
        <dbReference type="EMBL" id="CAD7264450.1"/>
    </source>
</evidence>
<dbReference type="GO" id="GO:0061630">
    <property type="term" value="F:ubiquitin protein ligase activity"/>
    <property type="evidence" value="ECO:0007669"/>
    <property type="project" value="TreeGrafter"/>
</dbReference>
<dbReference type="GO" id="GO:0043027">
    <property type="term" value="F:cysteine-type endopeptidase inhibitor activity involved in apoptotic process"/>
    <property type="evidence" value="ECO:0007669"/>
    <property type="project" value="TreeGrafter"/>
</dbReference>
<dbReference type="GO" id="GO:0051726">
    <property type="term" value="P:regulation of cell cycle"/>
    <property type="evidence" value="ECO:0007669"/>
    <property type="project" value="TreeGrafter"/>
</dbReference>
<sequence length="300" mass="33845">MASLVLTDSSQLTSDNQHLDFQLKKEVNIDDLGIQLHRGPKHPKYSTPESRLLTYSHWPRQLTRQTPETLVQAGFYYIGLSDQVRCFHCDGGLSSWDPTDDPFVEHARWFPHCGYITLVRGTQFVKDMLEEHPPVLASSNIGLNRTETNEANQNQVDIIDESSQSLAELVDTVLDIQSNSSQQDTSKVESRDMSQSMSTLHEKNSLATSQDEDEYHSISAVSTRSLELLPAQITYSSQVHKCVTLALELLLEPSAVFEVFSLIYLMVEKHLLLCFLLFFKCFPDLSLLFPLSFVGISSVS</sequence>
<dbReference type="PROSITE" id="PS50143">
    <property type="entry name" value="BIR_REPEAT_2"/>
    <property type="match status" value="1"/>
</dbReference>
<dbReference type="PROSITE" id="PS01282">
    <property type="entry name" value="BIR_REPEAT_1"/>
    <property type="match status" value="1"/>
</dbReference>
<name>A0A7R9B306_TIMSH</name>
<organism evidence="1">
    <name type="scientific">Timema shepardi</name>
    <name type="common">Walking stick</name>
    <dbReference type="NCBI Taxonomy" id="629360"/>
    <lineage>
        <taxon>Eukaryota</taxon>
        <taxon>Metazoa</taxon>
        <taxon>Ecdysozoa</taxon>
        <taxon>Arthropoda</taxon>
        <taxon>Hexapoda</taxon>
        <taxon>Insecta</taxon>
        <taxon>Pterygota</taxon>
        <taxon>Neoptera</taxon>
        <taxon>Polyneoptera</taxon>
        <taxon>Phasmatodea</taxon>
        <taxon>Timematodea</taxon>
        <taxon>Timematoidea</taxon>
        <taxon>Timematidae</taxon>
        <taxon>Timema</taxon>
    </lineage>
</organism>
<proteinExistence type="predicted"/>
<evidence type="ECO:0008006" key="2">
    <source>
        <dbReference type="Google" id="ProtNLM"/>
    </source>
</evidence>
<dbReference type="Gene3D" id="1.10.1170.10">
    <property type="entry name" value="Inhibitor Of Apoptosis Protein (2mihbC-IAP-1), Chain A"/>
    <property type="match status" value="1"/>
</dbReference>
<accession>A0A7R9B306</accession>
<dbReference type="PANTHER" id="PTHR10044">
    <property type="entry name" value="INHIBITOR OF APOPTOSIS"/>
    <property type="match status" value="1"/>
</dbReference>